<dbReference type="Proteomes" id="UP000679220">
    <property type="component" value="Unassembled WGS sequence"/>
</dbReference>
<dbReference type="Pfam" id="PF04773">
    <property type="entry name" value="FecR"/>
    <property type="match status" value="1"/>
</dbReference>
<dbReference type="RefSeq" id="WP_212191945.1">
    <property type="nucleotide sequence ID" value="NZ_JAGTAR010000024.1"/>
</dbReference>
<evidence type="ECO:0000313" key="4">
    <source>
        <dbReference type="Proteomes" id="UP000679220"/>
    </source>
</evidence>
<dbReference type="InterPro" id="IPR006860">
    <property type="entry name" value="FecR"/>
</dbReference>
<dbReference type="PANTHER" id="PTHR30273">
    <property type="entry name" value="PERIPLASMIC SIGNAL SENSOR AND SIGMA FACTOR ACTIVATOR FECR-RELATED"/>
    <property type="match status" value="1"/>
</dbReference>
<keyword evidence="1" id="KW-0812">Transmembrane</keyword>
<dbReference type="GO" id="GO:0016989">
    <property type="term" value="F:sigma factor antagonist activity"/>
    <property type="evidence" value="ECO:0007669"/>
    <property type="project" value="TreeGrafter"/>
</dbReference>
<dbReference type="PANTHER" id="PTHR30273:SF2">
    <property type="entry name" value="PROTEIN FECR"/>
    <property type="match status" value="1"/>
</dbReference>
<keyword evidence="1" id="KW-1133">Transmembrane helix</keyword>
<protein>
    <submittedName>
        <fullName evidence="3">FecR domain-containing protein</fullName>
    </submittedName>
</protein>
<evidence type="ECO:0000256" key="1">
    <source>
        <dbReference type="SAM" id="Phobius"/>
    </source>
</evidence>
<comment type="caution">
    <text evidence="3">The sequence shown here is derived from an EMBL/GenBank/DDBJ whole genome shotgun (WGS) entry which is preliminary data.</text>
</comment>
<keyword evidence="1" id="KW-0472">Membrane</keyword>
<gene>
    <name evidence="3" type="ORF">KDU71_15205</name>
</gene>
<reference evidence="3" key="1">
    <citation type="journal article" date="2018" name="Int. J. Syst. Evol. Microbiol.">
        <title>Carboxylicivirga sediminis sp. nov., isolated from coastal sediment.</title>
        <authorList>
            <person name="Wang F.Q."/>
            <person name="Ren L.H."/>
            <person name="Zou R.J."/>
            <person name="Sun Y.Z."/>
            <person name="Liu X.J."/>
            <person name="Jiang F."/>
            <person name="Liu L.J."/>
        </authorList>
    </citation>
    <scope>NUCLEOTIDE SEQUENCE</scope>
    <source>
        <strain evidence="3">JR1</strain>
    </source>
</reference>
<feature type="transmembrane region" description="Helical" evidence="1">
    <location>
        <begin position="85"/>
        <end position="102"/>
    </location>
</feature>
<proteinExistence type="predicted"/>
<evidence type="ECO:0000259" key="2">
    <source>
        <dbReference type="Pfam" id="PF04773"/>
    </source>
</evidence>
<dbReference type="Gene3D" id="3.55.50.30">
    <property type="match status" value="1"/>
</dbReference>
<name>A0A941F5Q9_9BACT</name>
<dbReference type="Gene3D" id="2.60.120.1440">
    <property type="match status" value="1"/>
</dbReference>
<dbReference type="EMBL" id="JAGTAR010000024">
    <property type="protein sequence ID" value="MBR8536919.1"/>
    <property type="molecule type" value="Genomic_DNA"/>
</dbReference>
<dbReference type="InterPro" id="IPR012373">
    <property type="entry name" value="Ferrdict_sens_TM"/>
</dbReference>
<feature type="domain" description="FecR protein" evidence="2">
    <location>
        <begin position="126"/>
        <end position="209"/>
    </location>
</feature>
<keyword evidence="4" id="KW-1185">Reference proteome</keyword>
<organism evidence="3 4">
    <name type="scientific">Carboxylicivirga sediminis</name>
    <dbReference type="NCBI Taxonomy" id="2006564"/>
    <lineage>
        <taxon>Bacteria</taxon>
        <taxon>Pseudomonadati</taxon>
        <taxon>Bacteroidota</taxon>
        <taxon>Bacteroidia</taxon>
        <taxon>Marinilabiliales</taxon>
        <taxon>Marinilabiliaceae</taxon>
        <taxon>Carboxylicivirga</taxon>
    </lineage>
</organism>
<evidence type="ECO:0000313" key="3">
    <source>
        <dbReference type="EMBL" id="MBR8536919.1"/>
    </source>
</evidence>
<dbReference type="AlphaFoldDB" id="A0A941F5Q9"/>
<reference evidence="3" key="2">
    <citation type="submission" date="2021-04" db="EMBL/GenBank/DDBJ databases">
        <authorList>
            <person name="Zhang T."/>
            <person name="Zhang Y."/>
            <person name="Lu D."/>
            <person name="Zuo D."/>
            <person name="Du Z."/>
        </authorList>
    </citation>
    <scope>NUCLEOTIDE SEQUENCE</scope>
    <source>
        <strain evidence="3">JR1</strain>
    </source>
</reference>
<sequence length="349" mass="38681">MTLNKANIEQLISRKLAGELTPAETQQLFDWIAESDENAIVYRQTIHILGRQQKLLRKSSVWNKVKGKTTMTRSSSNASFTIGKLIRVAAVLVLIVLIPLALGKLGEDELGNGFVHTVKGNDVVTSFYLPDGSKVFLSRGSEISYNDGYSQSNRELLLNGKAYIEINDQVNNMPVIVNAGKRCAIASKGKLAVNGKNDQFDVAVEEGEATIVDTVYKKVIIPMFKLTPAAKIGEKSATPFAESTKVSGGQRATYSSADEVAKTKVNSYCEVFSWKDKVFCFSNLKQHELAFKISEWYGKSVEFKGEMNPYQNYSGSFDNPSAKDLINTIFSNQVKDIKETKRKITVIFS</sequence>
<accession>A0A941F5Q9</accession>